<protein>
    <submittedName>
        <fullName evidence="2">Uncharacterized protein</fullName>
    </submittedName>
</protein>
<dbReference type="OMA" id="LETSCIM"/>
<dbReference type="EnsemblPlants" id="ORUFI08G10290.1">
    <property type="protein sequence ID" value="ORUFI08G10290.1"/>
    <property type="gene ID" value="ORUFI08G10290"/>
</dbReference>
<reference evidence="2" key="2">
    <citation type="submission" date="2015-06" db="UniProtKB">
        <authorList>
            <consortium name="EnsemblPlants"/>
        </authorList>
    </citation>
    <scope>IDENTIFICATION</scope>
</reference>
<dbReference type="Gramene" id="ORUFI08G10290.1">
    <property type="protein sequence ID" value="ORUFI08G10290.1"/>
    <property type="gene ID" value="ORUFI08G10290"/>
</dbReference>
<name>A0A0E0QGT8_ORYRU</name>
<feature type="region of interest" description="Disordered" evidence="1">
    <location>
        <begin position="1"/>
        <end position="23"/>
    </location>
</feature>
<reference evidence="3" key="1">
    <citation type="submission" date="2013-06" db="EMBL/GenBank/DDBJ databases">
        <authorList>
            <person name="Zhao Q."/>
        </authorList>
    </citation>
    <scope>NUCLEOTIDE SEQUENCE</scope>
    <source>
        <strain evidence="3">cv. W1943</strain>
    </source>
</reference>
<evidence type="ECO:0000313" key="3">
    <source>
        <dbReference type="Proteomes" id="UP000008022"/>
    </source>
</evidence>
<dbReference type="AlphaFoldDB" id="A0A0E0QGT8"/>
<dbReference type="HOGENOM" id="CLU_1423632_0_0_1"/>
<evidence type="ECO:0000313" key="2">
    <source>
        <dbReference type="EnsemblPlants" id="ORUFI08G10290.1"/>
    </source>
</evidence>
<organism evidence="2 3">
    <name type="scientific">Oryza rufipogon</name>
    <name type="common">Brownbeard rice</name>
    <name type="synonym">Asian wild rice</name>
    <dbReference type="NCBI Taxonomy" id="4529"/>
    <lineage>
        <taxon>Eukaryota</taxon>
        <taxon>Viridiplantae</taxon>
        <taxon>Streptophyta</taxon>
        <taxon>Embryophyta</taxon>
        <taxon>Tracheophyta</taxon>
        <taxon>Spermatophyta</taxon>
        <taxon>Magnoliopsida</taxon>
        <taxon>Liliopsida</taxon>
        <taxon>Poales</taxon>
        <taxon>Poaceae</taxon>
        <taxon>BOP clade</taxon>
        <taxon>Oryzoideae</taxon>
        <taxon>Oryzeae</taxon>
        <taxon>Oryzinae</taxon>
        <taxon>Oryza</taxon>
    </lineage>
</organism>
<accession>A0A0E0QGT8</accession>
<keyword evidence="3" id="KW-1185">Reference proteome</keyword>
<proteinExistence type="predicted"/>
<evidence type="ECO:0000256" key="1">
    <source>
        <dbReference type="SAM" id="MobiDB-lite"/>
    </source>
</evidence>
<feature type="compositionally biased region" description="Low complexity" evidence="1">
    <location>
        <begin position="1"/>
        <end position="19"/>
    </location>
</feature>
<sequence length="191" mass="19140">MAAAGPSSSAPSRPGAGVATMAAGRRGRGYGEVVATGTARPQCGGGALHGDDGAAVGLSAAPAMGDGVARSGCPRRAWSTPAPLRRRRVAGDGLLRHGLVGDDGIGSAAARVRSAAAPVRLYGADCRGPGRGQPTCCGFVGVGDDASISLPPVPPDPLFFFRCSPAVRRPLCSSLLRLGYFQSMLGSSLVR</sequence>
<dbReference type="Proteomes" id="UP000008022">
    <property type="component" value="Unassembled WGS sequence"/>
</dbReference>